<evidence type="ECO:0000256" key="1">
    <source>
        <dbReference type="ARBA" id="ARBA00023002"/>
    </source>
</evidence>
<dbReference type="Proteomes" id="UP001273166">
    <property type="component" value="Unassembled WGS sequence"/>
</dbReference>
<proteinExistence type="predicted"/>
<dbReference type="Gene3D" id="3.40.50.720">
    <property type="entry name" value="NAD(P)-binding Rossmann-like Domain"/>
    <property type="match status" value="1"/>
</dbReference>
<dbReference type="Pfam" id="PF00106">
    <property type="entry name" value="adh_short"/>
    <property type="match status" value="1"/>
</dbReference>
<dbReference type="PANTHER" id="PTHR43157">
    <property type="entry name" value="PHOSPHATIDYLINOSITOL-GLYCAN BIOSYNTHESIS CLASS F PROTEIN-RELATED"/>
    <property type="match status" value="1"/>
</dbReference>
<evidence type="ECO:0000313" key="2">
    <source>
        <dbReference type="EMBL" id="KAK3301879.1"/>
    </source>
</evidence>
<sequence length="333" mass="35954">MSSDNALAAQKRNLPLLATGENTEGRTYIVTGANTGLGFEAAKHLALLGASKVILAVRNTTTGQAAKQEIDTAAGTVGKNVVEVWPLDLCSYDSVKAFAKRAEAELERIDGLLENAGLAQARREMAEGHTVQVTVNVLSTFLLAVLLLPVMSRKGKTSGNQSRLTIVTSSMGFTVKDQWEKITKDPLTGMDDEGLHFMQTYSLTKLVENLVVHHLAQLLPVEKTGVIINTVCPGLCVTNLGRDAPPDVMDNLRQLHILYGRSSEDGSRTLLHGVVGGIETHGKYLDSCEIAEDTVMPGWAKNEDMQKRTWDVIAKELEAADLGCVAKMLECAV</sequence>
<keyword evidence="3" id="KW-1185">Reference proteome</keyword>
<dbReference type="GO" id="GO:0016491">
    <property type="term" value="F:oxidoreductase activity"/>
    <property type="evidence" value="ECO:0007669"/>
    <property type="project" value="UniProtKB-KW"/>
</dbReference>
<name>A0AAJ0LY20_9PEZI</name>
<dbReference type="InterPro" id="IPR036291">
    <property type="entry name" value="NAD(P)-bd_dom_sf"/>
</dbReference>
<dbReference type="SUPFAM" id="SSF51735">
    <property type="entry name" value="NAD(P)-binding Rossmann-fold domains"/>
    <property type="match status" value="1"/>
</dbReference>
<reference evidence="2" key="2">
    <citation type="submission" date="2023-06" db="EMBL/GenBank/DDBJ databases">
        <authorList>
            <consortium name="Lawrence Berkeley National Laboratory"/>
            <person name="Mondo S.J."/>
            <person name="Hensen N."/>
            <person name="Bonometti L."/>
            <person name="Westerberg I."/>
            <person name="Brannstrom I.O."/>
            <person name="Guillou S."/>
            <person name="Cros-Aarteil S."/>
            <person name="Calhoun S."/>
            <person name="Haridas S."/>
            <person name="Kuo A."/>
            <person name="Pangilinan J."/>
            <person name="Riley R."/>
            <person name="Labutti K."/>
            <person name="Andreopoulos B."/>
            <person name="Lipzen A."/>
            <person name="Chen C."/>
            <person name="Yanf M."/>
            <person name="Daum C."/>
            <person name="Ng V."/>
            <person name="Clum A."/>
            <person name="Steindorff A."/>
            <person name="Ohm R."/>
            <person name="Martin F."/>
            <person name="Silar P."/>
            <person name="Natvig D."/>
            <person name="Lalanne C."/>
            <person name="Gautier V."/>
            <person name="Ament-Velasquez S.L."/>
            <person name="Kruys A."/>
            <person name="Hutchinson M.I."/>
            <person name="Powell A.J."/>
            <person name="Barry K."/>
            <person name="Miller A.N."/>
            <person name="Grigoriev I.V."/>
            <person name="Debuchy R."/>
            <person name="Gladieux P."/>
            <person name="Thoren M.H."/>
            <person name="Johannesson H."/>
        </authorList>
    </citation>
    <scope>NUCLEOTIDE SEQUENCE</scope>
    <source>
        <strain evidence="2">CBS 333.67</strain>
    </source>
</reference>
<dbReference type="InterPro" id="IPR002347">
    <property type="entry name" value="SDR_fam"/>
</dbReference>
<comment type="caution">
    <text evidence="2">The sequence shown here is derived from an EMBL/GenBank/DDBJ whole genome shotgun (WGS) entry which is preliminary data.</text>
</comment>
<dbReference type="PRINTS" id="PR00081">
    <property type="entry name" value="GDHRDH"/>
</dbReference>
<gene>
    <name evidence="2" type="ORF">B0T15DRAFT_515118</name>
</gene>
<dbReference type="GeneID" id="87886989"/>
<accession>A0AAJ0LY20</accession>
<keyword evidence="1" id="KW-0560">Oxidoreductase</keyword>
<protein>
    <submittedName>
        <fullName evidence="2">Uncharacterized protein</fullName>
    </submittedName>
</protein>
<dbReference type="EMBL" id="JAUDZG010000008">
    <property type="protein sequence ID" value="KAK3301879.1"/>
    <property type="molecule type" value="Genomic_DNA"/>
</dbReference>
<dbReference type="RefSeq" id="XP_062717659.1">
    <property type="nucleotide sequence ID" value="XM_062868160.1"/>
</dbReference>
<dbReference type="PANTHER" id="PTHR43157:SF61">
    <property type="entry name" value="DEHYDROGENASE_REDUCTASE FAMILY PROTEIN, PUTATIVE (AFU_ORTHOLOGUE AFUA_3G01250)-RELATED"/>
    <property type="match status" value="1"/>
</dbReference>
<reference evidence="2" key="1">
    <citation type="journal article" date="2023" name="Mol. Phylogenet. Evol.">
        <title>Genome-scale phylogeny and comparative genomics of the fungal order Sordariales.</title>
        <authorList>
            <person name="Hensen N."/>
            <person name="Bonometti L."/>
            <person name="Westerberg I."/>
            <person name="Brannstrom I.O."/>
            <person name="Guillou S."/>
            <person name="Cros-Aarteil S."/>
            <person name="Calhoun S."/>
            <person name="Haridas S."/>
            <person name="Kuo A."/>
            <person name="Mondo S."/>
            <person name="Pangilinan J."/>
            <person name="Riley R."/>
            <person name="LaButti K."/>
            <person name="Andreopoulos B."/>
            <person name="Lipzen A."/>
            <person name="Chen C."/>
            <person name="Yan M."/>
            <person name="Daum C."/>
            <person name="Ng V."/>
            <person name="Clum A."/>
            <person name="Steindorff A."/>
            <person name="Ohm R.A."/>
            <person name="Martin F."/>
            <person name="Silar P."/>
            <person name="Natvig D.O."/>
            <person name="Lalanne C."/>
            <person name="Gautier V."/>
            <person name="Ament-Velasquez S.L."/>
            <person name="Kruys A."/>
            <person name="Hutchinson M.I."/>
            <person name="Powell A.J."/>
            <person name="Barry K."/>
            <person name="Miller A.N."/>
            <person name="Grigoriev I.V."/>
            <person name="Debuchy R."/>
            <person name="Gladieux P."/>
            <person name="Hiltunen Thoren M."/>
            <person name="Johannesson H."/>
        </authorList>
    </citation>
    <scope>NUCLEOTIDE SEQUENCE</scope>
    <source>
        <strain evidence="2">CBS 333.67</strain>
    </source>
</reference>
<organism evidence="2 3">
    <name type="scientific">Chaetomium strumarium</name>
    <dbReference type="NCBI Taxonomy" id="1170767"/>
    <lineage>
        <taxon>Eukaryota</taxon>
        <taxon>Fungi</taxon>
        <taxon>Dikarya</taxon>
        <taxon>Ascomycota</taxon>
        <taxon>Pezizomycotina</taxon>
        <taxon>Sordariomycetes</taxon>
        <taxon>Sordariomycetidae</taxon>
        <taxon>Sordariales</taxon>
        <taxon>Chaetomiaceae</taxon>
        <taxon>Chaetomium</taxon>
    </lineage>
</organism>
<evidence type="ECO:0000313" key="3">
    <source>
        <dbReference type="Proteomes" id="UP001273166"/>
    </source>
</evidence>
<dbReference type="AlphaFoldDB" id="A0AAJ0LY20"/>